<dbReference type="InterPro" id="IPR008139">
    <property type="entry name" value="SaposinB_dom"/>
</dbReference>
<feature type="domain" description="Saposin B-type" evidence="3">
    <location>
        <begin position="81"/>
        <end position="163"/>
    </location>
</feature>
<evidence type="ECO:0000256" key="1">
    <source>
        <dbReference type="ARBA" id="ARBA00023157"/>
    </source>
</evidence>
<evidence type="ECO:0000256" key="2">
    <source>
        <dbReference type="SAM" id="SignalP"/>
    </source>
</evidence>
<evidence type="ECO:0000259" key="3">
    <source>
        <dbReference type="PROSITE" id="PS50015"/>
    </source>
</evidence>
<dbReference type="Proteomes" id="UP000095283">
    <property type="component" value="Unplaced"/>
</dbReference>
<dbReference type="AlphaFoldDB" id="A0A1I7XU55"/>
<organism evidence="4 5">
    <name type="scientific">Heterorhabditis bacteriophora</name>
    <name type="common">Entomopathogenic nematode worm</name>
    <dbReference type="NCBI Taxonomy" id="37862"/>
    <lineage>
        <taxon>Eukaryota</taxon>
        <taxon>Metazoa</taxon>
        <taxon>Ecdysozoa</taxon>
        <taxon>Nematoda</taxon>
        <taxon>Chromadorea</taxon>
        <taxon>Rhabditida</taxon>
        <taxon>Rhabditina</taxon>
        <taxon>Rhabditomorpha</taxon>
        <taxon>Strongyloidea</taxon>
        <taxon>Heterorhabditidae</taxon>
        <taxon>Heterorhabditis</taxon>
    </lineage>
</organism>
<name>A0A1I7XU55_HETBA</name>
<keyword evidence="4" id="KW-1185">Reference proteome</keyword>
<dbReference type="WBParaSite" id="Hba_21279">
    <property type="protein sequence ID" value="Hba_21279"/>
    <property type="gene ID" value="Hba_21279"/>
</dbReference>
<dbReference type="Gene3D" id="1.10.225.10">
    <property type="entry name" value="Saposin-like"/>
    <property type="match status" value="1"/>
</dbReference>
<evidence type="ECO:0000313" key="4">
    <source>
        <dbReference type="Proteomes" id="UP000095283"/>
    </source>
</evidence>
<feature type="chain" id="PRO_5009311476" evidence="2">
    <location>
        <begin position="17"/>
        <end position="167"/>
    </location>
</feature>
<dbReference type="SMART" id="SM00741">
    <property type="entry name" value="SapB"/>
    <property type="match status" value="1"/>
</dbReference>
<proteinExistence type="predicted"/>
<dbReference type="PROSITE" id="PS50015">
    <property type="entry name" value="SAP_B"/>
    <property type="match status" value="1"/>
</dbReference>
<protein>
    <submittedName>
        <fullName evidence="5">Saposin B-type domain-containing protein</fullName>
    </submittedName>
</protein>
<reference evidence="5" key="1">
    <citation type="submission" date="2016-11" db="UniProtKB">
        <authorList>
            <consortium name="WormBaseParasite"/>
        </authorList>
    </citation>
    <scope>IDENTIFICATION</scope>
</reference>
<sequence>MKTIVILVSILVAVISMPRDTRLNNCGVKTVKSIRTDNLNKSKEKYQIVEQRITCDFGFHLFGISERVTENHISLNFTENLDLGCEICLDMVMIGETYAECGEAEVENALEKKCDVDFHAGDAIDRICRGMIEQIAHEVIKDTEKNPSAVCYKVIHKHCTYGVVGHM</sequence>
<accession>A0A1I7XU55</accession>
<evidence type="ECO:0000313" key="5">
    <source>
        <dbReference type="WBParaSite" id="Hba_21279"/>
    </source>
</evidence>
<keyword evidence="1" id="KW-1015">Disulfide bond</keyword>
<keyword evidence="2" id="KW-0732">Signal</keyword>
<feature type="signal peptide" evidence="2">
    <location>
        <begin position="1"/>
        <end position="16"/>
    </location>
</feature>